<evidence type="ECO:0000256" key="2">
    <source>
        <dbReference type="ARBA" id="ARBA00005887"/>
    </source>
</evidence>
<name>A0A1I4MD32_9BACI</name>
<evidence type="ECO:0000256" key="6">
    <source>
        <dbReference type="ARBA" id="ARBA00023136"/>
    </source>
</evidence>
<dbReference type="InterPro" id="IPR018047">
    <property type="entry name" value="Ammonium_transpt_CS"/>
</dbReference>
<feature type="transmembrane region" description="Helical" evidence="9">
    <location>
        <begin position="161"/>
        <end position="182"/>
    </location>
</feature>
<gene>
    <name evidence="11" type="ORF">SAMN04488054_11127</name>
</gene>
<feature type="domain" description="Methyl-accepting transducer" evidence="10">
    <location>
        <begin position="497"/>
        <end position="714"/>
    </location>
</feature>
<dbReference type="SUPFAM" id="SSF111352">
    <property type="entry name" value="Ammonium transporter"/>
    <property type="match status" value="1"/>
</dbReference>
<sequence length="765" mass="82362">MEELQFHIDMVWIMLGAVLVFSMQAGFTALESGLTRAKNSINVAMKNMTDILIASVVFSLVGFPLMFGASYGGWFGTDAFFFEGMDDSFTWAFLMFQIVFAGTAATIVSGAIAERVKFSGYILGTIGIVIIIYPVFGHWAWGSLWNADQSGWLEAMGFVDFAGSTVVHSIGAWTALGALLVVGPRIGKFDQDGRPAEFGGSNTVLAALGVMVLWIGWFGFNGASTLTADGSIALILLNTQLAAAAGGIAGLGTGRWMHGKLKAESLLNGVIGGLVGITAGAHLMDPLSSLVIGFLGGAAAVAGAKALERFRIDDAIGAVGAHGFAGAWGTLAVAVFAPIEALPAAGRGAQLLIQFTGVAAAFGWAFSLGFALYWILDKAIHLRVSKEDELAGLNVSEHGEHIALVDTISAMQEIAASKGDLTKKLPVEPGEDNAEVHSAFNTLLDKLNTLIGEVKAQARVVEQETGQISGISSTIEDHSHHQYQFVNDSIGYFHNASRQFEENTASTQELIASIQETFQSISEWGRDLQAFKEELDSMQGVVQEADESNRHVQRSVQQVSRTLTDMNEQSTDIQDAISTINGISERINLLSLNAGIEAVRAGESGKGFKVVAEEIKKLAEEAKTSTSRITGILEQNTEMIAYGNRSMEECSARSTSLQETLGQIPVLFSTFQENMDHMTRGTASMNERLDQMKTETSRLGTSQQEQLEEMQRLLSMMDTMQDTTAENATLARQLREQMQSLQERSMQLGAEVNQFTIEEAPAAGW</sequence>
<keyword evidence="6 9" id="KW-0472">Membrane</keyword>
<evidence type="ECO:0000256" key="8">
    <source>
        <dbReference type="PROSITE-ProRule" id="PRU00284"/>
    </source>
</evidence>
<dbReference type="PANTHER" id="PTHR11730:SF6">
    <property type="entry name" value="AMMONIUM TRANSPORTER"/>
    <property type="match status" value="1"/>
</dbReference>
<evidence type="ECO:0000259" key="10">
    <source>
        <dbReference type="PROSITE" id="PS50111"/>
    </source>
</evidence>
<dbReference type="InterPro" id="IPR004089">
    <property type="entry name" value="MCPsignal_dom"/>
</dbReference>
<feature type="transmembrane region" description="Helical" evidence="9">
    <location>
        <begin position="232"/>
        <end position="254"/>
    </location>
</feature>
<keyword evidence="3 9" id="KW-0813">Transport</keyword>
<feature type="transmembrane region" description="Helical" evidence="9">
    <location>
        <begin position="120"/>
        <end position="141"/>
    </location>
</feature>
<dbReference type="PROSITE" id="PS01219">
    <property type="entry name" value="AMMONIUM_TRANSP"/>
    <property type="match status" value="1"/>
</dbReference>
<evidence type="ECO:0000256" key="3">
    <source>
        <dbReference type="ARBA" id="ARBA00022448"/>
    </source>
</evidence>
<proteinExistence type="inferred from homology"/>
<feature type="transmembrane region" description="Helical" evidence="9">
    <location>
        <begin position="51"/>
        <end position="71"/>
    </location>
</feature>
<dbReference type="InterPro" id="IPR024041">
    <property type="entry name" value="NH4_transpt_AmtB-like_dom"/>
</dbReference>
<dbReference type="Gene3D" id="1.10.287.950">
    <property type="entry name" value="Methyl-accepting chemotaxis protein"/>
    <property type="match status" value="1"/>
</dbReference>
<feature type="transmembrane region" description="Helical" evidence="9">
    <location>
        <begin position="12"/>
        <end position="30"/>
    </location>
</feature>
<feature type="transmembrane region" description="Helical" evidence="9">
    <location>
        <begin position="203"/>
        <end position="220"/>
    </location>
</feature>
<accession>A0A1I4MD32</accession>
<dbReference type="RefSeq" id="WP_177195509.1">
    <property type="nucleotide sequence ID" value="NZ_FOTY01000011.1"/>
</dbReference>
<dbReference type="InterPro" id="IPR029020">
    <property type="entry name" value="Ammonium/urea_transptr"/>
</dbReference>
<evidence type="ECO:0000256" key="1">
    <source>
        <dbReference type="ARBA" id="ARBA00004141"/>
    </source>
</evidence>
<keyword evidence="5 9" id="KW-1133">Transmembrane helix</keyword>
<feature type="transmembrane region" description="Helical" evidence="9">
    <location>
        <begin position="290"/>
        <end position="307"/>
    </location>
</feature>
<dbReference type="AlphaFoldDB" id="A0A1I4MD32"/>
<feature type="transmembrane region" description="Helical" evidence="9">
    <location>
        <begin position="266"/>
        <end position="284"/>
    </location>
</feature>
<organism evidence="11 12">
    <name type="scientific">Salibacterium qingdaonense</name>
    <dbReference type="NCBI Taxonomy" id="266892"/>
    <lineage>
        <taxon>Bacteria</taxon>
        <taxon>Bacillati</taxon>
        <taxon>Bacillota</taxon>
        <taxon>Bacilli</taxon>
        <taxon>Bacillales</taxon>
        <taxon>Bacillaceae</taxon>
    </lineage>
</organism>
<keyword evidence="4 9" id="KW-0812">Transmembrane</keyword>
<dbReference type="GO" id="GO:0005886">
    <property type="term" value="C:plasma membrane"/>
    <property type="evidence" value="ECO:0007669"/>
    <property type="project" value="UniProtKB-SubCell"/>
</dbReference>
<dbReference type="NCBIfam" id="TIGR00836">
    <property type="entry name" value="amt"/>
    <property type="match status" value="1"/>
</dbReference>
<feature type="transmembrane region" description="Helical" evidence="9">
    <location>
        <begin position="351"/>
        <end position="376"/>
    </location>
</feature>
<dbReference type="SMART" id="SM00283">
    <property type="entry name" value="MA"/>
    <property type="match status" value="1"/>
</dbReference>
<keyword evidence="8" id="KW-0807">Transducer</keyword>
<reference evidence="11 12" key="1">
    <citation type="submission" date="2016-10" db="EMBL/GenBank/DDBJ databases">
        <authorList>
            <person name="de Groot N.N."/>
        </authorList>
    </citation>
    <scope>NUCLEOTIDE SEQUENCE [LARGE SCALE GENOMIC DNA]</scope>
    <source>
        <strain evidence="11 12">CGMCC 1.6134</strain>
    </source>
</reference>
<dbReference type="PROSITE" id="PS50111">
    <property type="entry name" value="CHEMOTAXIS_TRANSDUC_2"/>
    <property type="match status" value="1"/>
</dbReference>
<evidence type="ECO:0000256" key="9">
    <source>
        <dbReference type="RuleBase" id="RU362002"/>
    </source>
</evidence>
<feature type="transmembrane region" description="Helical" evidence="9">
    <location>
        <begin position="91"/>
        <end position="113"/>
    </location>
</feature>
<dbReference type="Pfam" id="PF00015">
    <property type="entry name" value="MCPsignal"/>
    <property type="match status" value="1"/>
</dbReference>
<dbReference type="Gene3D" id="1.10.3430.10">
    <property type="entry name" value="Ammonium transporter AmtB like domains"/>
    <property type="match status" value="1"/>
</dbReference>
<comment type="similarity">
    <text evidence="2 9">Belongs to the ammonia transporter channel (TC 1.A.11.2) family.</text>
</comment>
<dbReference type="SUPFAM" id="SSF58104">
    <property type="entry name" value="Methyl-accepting chemotaxis protein (MCP) signaling domain"/>
    <property type="match status" value="1"/>
</dbReference>
<dbReference type="STRING" id="266892.SAMN04488054_11127"/>
<dbReference type="Proteomes" id="UP000199668">
    <property type="component" value="Unassembled WGS sequence"/>
</dbReference>
<evidence type="ECO:0000313" key="11">
    <source>
        <dbReference type="EMBL" id="SFM00877.1"/>
    </source>
</evidence>
<evidence type="ECO:0000256" key="7">
    <source>
        <dbReference type="ARBA" id="ARBA00023177"/>
    </source>
</evidence>
<evidence type="ECO:0000256" key="4">
    <source>
        <dbReference type="ARBA" id="ARBA00022692"/>
    </source>
</evidence>
<protein>
    <recommendedName>
        <fullName evidence="9">Ammonium transporter</fullName>
    </recommendedName>
</protein>
<keyword evidence="12" id="KW-1185">Reference proteome</keyword>
<keyword evidence="7 9" id="KW-0924">Ammonia transport</keyword>
<dbReference type="InterPro" id="IPR001905">
    <property type="entry name" value="Ammonium_transpt"/>
</dbReference>
<evidence type="ECO:0000313" key="12">
    <source>
        <dbReference type="Proteomes" id="UP000199668"/>
    </source>
</evidence>
<comment type="subcellular location">
    <subcellularLocation>
        <location evidence="9">Cell membrane</location>
        <topology evidence="9">Multi-pass membrane protein</topology>
    </subcellularLocation>
    <subcellularLocation>
        <location evidence="1">Membrane</location>
        <topology evidence="1">Multi-pass membrane protein</topology>
    </subcellularLocation>
</comment>
<evidence type="ECO:0000256" key="5">
    <source>
        <dbReference type="ARBA" id="ARBA00022989"/>
    </source>
</evidence>
<dbReference type="EMBL" id="FOTY01000011">
    <property type="protein sequence ID" value="SFM00877.1"/>
    <property type="molecule type" value="Genomic_DNA"/>
</dbReference>
<dbReference type="GO" id="GO:0007165">
    <property type="term" value="P:signal transduction"/>
    <property type="evidence" value="ECO:0007669"/>
    <property type="project" value="UniProtKB-KW"/>
</dbReference>
<dbReference type="GO" id="GO:0097272">
    <property type="term" value="P:ammonium homeostasis"/>
    <property type="evidence" value="ECO:0007669"/>
    <property type="project" value="TreeGrafter"/>
</dbReference>
<dbReference type="GO" id="GO:0008519">
    <property type="term" value="F:ammonium channel activity"/>
    <property type="evidence" value="ECO:0007669"/>
    <property type="project" value="InterPro"/>
</dbReference>
<feature type="transmembrane region" description="Helical" evidence="9">
    <location>
        <begin position="319"/>
        <end position="339"/>
    </location>
</feature>
<dbReference type="Pfam" id="PF00909">
    <property type="entry name" value="Ammonium_transp"/>
    <property type="match status" value="1"/>
</dbReference>
<dbReference type="PANTHER" id="PTHR11730">
    <property type="entry name" value="AMMONIUM TRANSPORTER"/>
    <property type="match status" value="1"/>
</dbReference>